<dbReference type="Proteomes" id="UP000001844">
    <property type="component" value="Chromosome"/>
</dbReference>
<evidence type="ECO:0000313" key="1">
    <source>
        <dbReference type="EMBL" id="ADE14388.1"/>
    </source>
</evidence>
<organism evidence="1 2">
    <name type="scientific">Nitrosococcus halophilus (strain Nc4)</name>
    <dbReference type="NCBI Taxonomy" id="472759"/>
    <lineage>
        <taxon>Bacteria</taxon>
        <taxon>Pseudomonadati</taxon>
        <taxon>Pseudomonadota</taxon>
        <taxon>Gammaproteobacteria</taxon>
        <taxon>Chromatiales</taxon>
        <taxon>Chromatiaceae</taxon>
        <taxon>Nitrosococcus</taxon>
    </lineage>
</organism>
<dbReference type="AlphaFoldDB" id="D5BZU3"/>
<sequence length="37" mass="4318">MKEPVKFDKILEPALQRGLYFSILDKALLKVRDQQDA</sequence>
<evidence type="ECO:0000313" key="2">
    <source>
        <dbReference type="Proteomes" id="UP000001844"/>
    </source>
</evidence>
<dbReference type="KEGG" id="nhl:Nhal_1226"/>
<proteinExistence type="predicted"/>
<keyword evidence="2" id="KW-1185">Reference proteome</keyword>
<reference evidence="2" key="1">
    <citation type="submission" date="2010-04" db="EMBL/GenBank/DDBJ databases">
        <title>Complete genome sequence of Nitrosococcus halophilus Nc4, a salt-adapted, aerobic obligate ammonia-oxidizing sulfur purple bacterium.</title>
        <authorList>
            <consortium name="US DOE Joint Genome Institute"/>
            <person name="Campbell M.A."/>
            <person name="Malfatti S.A."/>
            <person name="Chain P.S.G."/>
            <person name="Heidelberg J.F."/>
            <person name="Ward B.B."/>
            <person name="Klotz M.G."/>
        </authorList>
    </citation>
    <scope>NUCLEOTIDE SEQUENCE [LARGE SCALE GENOMIC DNA]</scope>
    <source>
        <strain evidence="2">Nc4</strain>
    </source>
</reference>
<name>D5BZU3_NITHN</name>
<dbReference type="EMBL" id="CP001798">
    <property type="protein sequence ID" value="ADE14388.1"/>
    <property type="molecule type" value="Genomic_DNA"/>
</dbReference>
<accession>D5BZU3</accession>
<dbReference type="HOGENOM" id="CLU_3346381_0_0_6"/>
<protein>
    <submittedName>
        <fullName evidence="1">Uncharacterized protein</fullName>
    </submittedName>
</protein>
<gene>
    <name evidence="1" type="ordered locus">Nhal_1226</name>
</gene>